<proteinExistence type="predicted"/>
<comment type="caution">
    <text evidence="2">The sequence shown here is derived from an EMBL/GenBank/DDBJ whole genome shotgun (WGS) entry which is preliminary data.</text>
</comment>
<dbReference type="Proteomes" id="UP000583929">
    <property type="component" value="Unassembled WGS sequence"/>
</dbReference>
<dbReference type="PANTHER" id="PTHR33443">
    <property type="entry name" value="ZGC:112980"/>
    <property type="match status" value="1"/>
</dbReference>
<feature type="compositionally biased region" description="Polar residues" evidence="1">
    <location>
        <begin position="446"/>
        <end position="463"/>
    </location>
</feature>
<evidence type="ECO:0000256" key="1">
    <source>
        <dbReference type="SAM" id="MobiDB-lite"/>
    </source>
</evidence>
<accession>A0A7J6GVS0</accession>
<feature type="region of interest" description="Disordered" evidence="1">
    <location>
        <begin position="445"/>
        <end position="473"/>
    </location>
</feature>
<dbReference type="InterPro" id="IPR053234">
    <property type="entry name" value="RPM1_Interactor"/>
</dbReference>
<feature type="compositionally biased region" description="Polar residues" evidence="1">
    <location>
        <begin position="306"/>
        <end position="325"/>
    </location>
</feature>
<feature type="region of interest" description="Disordered" evidence="1">
    <location>
        <begin position="304"/>
        <end position="329"/>
    </location>
</feature>
<evidence type="ECO:0000313" key="2">
    <source>
        <dbReference type="EMBL" id="KAF4387022.1"/>
    </source>
</evidence>
<feature type="region of interest" description="Disordered" evidence="1">
    <location>
        <begin position="37"/>
        <end position="70"/>
    </location>
</feature>
<name>A0A7J6GVS0_CANSA</name>
<organism evidence="2 3">
    <name type="scientific">Cannabis sativa</name>
    <name type="common">Hemp</name>
    <name type="synonym">Marijuana</name>
    <dbReference type="NCBI Taxonomy" id="3483"/>
    <lineage>
        <taxon>Eukaryota</taxon>
        <taxon>Viridiplantae</taxon>
        <taxon>Streptophyta</taxon>
        <taxon>Embryophyta</taxon>
        <taxon>Tracheophyta</taxon>
        <taxon>Spermatophyta</taxon>
        <taxon>Magnoliopsida</taxon>
        <taxon>eudicotyledons</taxon>
        <taxon>Gunneridae</taxon>
        <taxon>Pentapetalae</taxon>
        <taxon>rosids</taxon>
        <taxon>fabids</taxon>
        <taxon>Rosales</taxon>
        <taxon>Cannabaceae</taxon>
        <taxon>Cannabis</taxon>
    </lineage>
</organism>
<dbReference type="PANTHER" id="PTHR33443:SF35">
    <property type="entry name" value="VQ DOMAIN-CONTAINING PROTEIN"/>
    <property type="match status" value="1"/>
</dbReference>
<evidence type="ECO:0000313" key="3">
    <source>
        <dbReference type="Proteomes" id="UP000583929"/>
    </source>
</evidence>
<sequence>MERDAVVFDISSDEEEFTLTETKGDDFDWLAEYLEAGDKGSDNDSDDVVVVGETKPKSRSKSSKPTVRDADEDCVVLDGDPDKKTLVGNDDAVSDSDELCIVGEKGPVACRDFPHSRHVCISFPFNTTPHEKHCSLCHCYVCDLPAPCVHWATSTTSIGHCHATDKEDLWKIQRKNFKSGKISSLPPSKISASPLSVCVPKHNHVSPPIIQLSPCSRPNDFVSRPSTVQGCSSTNFALPTIISRGRSQQSGMLSSKNRFQPYMVPGGPRMVRGGPMLGASHTIRKGPLSSTHAMFKRQGNVGVTFPRNQTLYPSSNTRSRTSGATQYPRIHTPAPALANLADLSTIMLNEINSLSRQNSYDPNFVCAALNTPTSEPQTYNQQHIPPSNIDSQNMFHQHSNQFQNNDQTILNPRGDETQKFVLDEDIEFIGAKDVSSVDCSLPKWLNDTNQSNQQPPVENTQHPNAADSFFAPSVKDSNSQFSIRNTDLRFDDWIFEDRNGPVVADGSMAPSLDVISPEPAPIDPGMLFFDFEPHGTVLPTHNQPDRTDPFTLWSLDAS</sequence>
<reference evidence="2 3" key="1">
    <citation type="journal article" date="2020" name="bioRxiv">
        <title>Sequence and annotation of 42 cannabis genomes reveals extensive copy number variation in cannabinoid synthesis and pathogen resistance genes.</title>
        <authorList>
            <person name="Mckernan K.J."/>
            <person name="Helbert Y."/>
            <person name="Kane L.T."/>
            <person name="Ebling H."/>
            <person name="Zhang L."/>
            <person name="Liu B."/>
            <person name="Eaton Z."/>
            <person name="Mclaughlin S."/>
            <person name="Kingan S."/>
            <person name="Baybayan P."/>
            <person name="Concepcion G."/>
            <person name="Jordan M."/>
            <person name="Riva A."/>
            <person name="Barbazuk W."/>
            <person name="Harkins T."/>
        </authorList>
    </citation>
    <scope>NUCLEOTIDE SEQUENCE [LARGE SCALE GENOMIC DNA]</scope>
    <source>
        <strain evidence="3">cv. Jamaican Lion 4</strain>
        <tissue evidence="2">Leaf</tissue>
    </source>
</reference>
<gene>
    <name evidence="2" type="ORF">G4B88_024594</name>
</gene>
<dbReference type="AlphaFoldDB" id="A0A7J6GVS0"/>
<keyword evidence="3" id="KW-1185">Reference proteome</keyword>
<protein>
    <submittedName>
        <fullName evidence="2">Uncharacterized protein</fullName>
    </submittedName>
</protein>
<dbReference type="EMBL" id="JAATIQ010000080">
    <property type="protein sequence ID" value="KAF4387022.1"/>
    <property type="molecule type" value="Genomic_DNA"/>
</dbReference>